<dbReference type="SUPFAM" id="SSF53335">
    <property type="entry name" value="S-adenosyl-L-methionine-dependent methyltransferases"/>
    <property type="match status" value="1"/>
</dbReference>
<dbReference type="InterPro" id="IPR029063">
    <property type="entry name" value="SAM-dependent_MTases_sf"/>
</dbReference>
<dbReference type="GO" id="GO:0003723">
    <property type="term" value="F:RNA binding"/>
    <property type="evidence" value="ECO:0007669"/>
    <property type="project" value="UniProtKB-KW"/>
</dbReference>
<evidence type="ECO:0000256" key="2">
    <source>
        <dbReference type="ARBA" id="ARBA00022603"/>
    </source>
</evidence>
<evidence type="ECO:0000256" key="1">
    <source>
        <dbReference type="ARBA" id="ARBA00012771"/>
    </source>
</evidence>
<feature type="domain" description="Methyltransferase small" evidence="7">
    <location>
        <begin position="413"/>
        <end position="515"/>
    </location>
</feature>
<evidence type="ECO:0000313" key="8">
    <source>
        <dbReference type="EMBL" id="KAJ2669599.1"/>
    </source>
</evidence>
<dbReference type="GO" id="GO:0005739">
    <property type="term" value="C:mitochondrion"/>
    <property type="evidence" value="ECO:0007669"/>
    <property type="project" value="TreeGrafter"/>
</dbReference>
<protein>
    <recommendedName>
        <fullName evidence="1">peptide chain release factor N(5)-glutamine methyltransferase</fullName>
        <ecNumber evidence="1">2.1.1.297</ecNumber>
    </recommendedName>
</protein>
<dbReference type="InterPro" id="IPR050320">
    <property type="entry name" value="N5-glutamine_MTase"/>
</dbReference>
<proteinExistence type="predicted"/>
<keyword evidence="4" id="KW-0949">S-adenosyl-L-methionine</keyword>
<dbReference type="Proteomes" id="UP001151518">
    <property type="component" value="Unassembled WGS sequence"/>
</dbReference>
<dbReference type="CDD" id="cd02440">
    <property type="entry name" value="AdoMet_MTases"/>
    <property type="match status" value="1"/>
</dbReference>
<dbReference type="PANTHER" id="PTHR18895:SF74">
    <property type="entry name" value="MTRF1L RELEASE FACTOR GLUTAMINE METHYLTRANSFERASE"/>
    <property type="match status" value="1"/>
</dbReference>
<accession>A0A9W8G3F7</accession>
<organism evidence="8 9">
    <name type="scientific">Coemansia spiralis</name>
    <dbReference type="NCBI Taxonomy" id="417178"/>
    <lineage>
        <taxon>Eukaryota</taxon>
        <taxon>Fungi</taxon>
        <taxon>Fungi incertae sedis</taxon>
        <taxon>Zoopagomycota</taxon>
        <taxon>Kickxellomycotina</taxon>
        <taxon>Kickxellomycetes</taxon>
        <taxon>Kickxellales</taxon>
        <taxon>Kickxellaceae</taxon>
        <taxon>Coemansia</taxon>
    </lineage>
</organism>
<keyword evidence="3" id="KW-0808">Transferase</keyword>
<dbReference type="InterPro" id="IPR004556">
    <property type="entry name" value="HemK-like"/>
</dbReference>
<evidence type="ECO:0000256" key="6">
    <source>
        <dbReference type="PROSITE-ProRule" id="PRU00182"/>
    </source>
</evidence>
<dbReference type="GO" id="GO:0102559">
    <property type="term" value="F:peptide chain release factor N(5)-glutamine methyltransferase activity"/>
    <property type="evidence" value="ECO:0007669"/>
    <property type="project" value="UniProtKB-EC"/>
</dbReference>
<dbReference type="GO" id="GO:0032259">
    <property type="term" value="P:methylation"/>
    <property type="evidence" value="ECO:0007669"/>
    <property type="project" value="UniProtKB-KW"/>
</dbReference>
<keyword evidence="6" id="KW-0694">RNA-binding</keyword>
<dbReference type="InterPro" id="IPR002052">
    <property type="entry name" value="DNA_methylase_N6_adenine_CS"/>
</dbReference>
<evidence type="ECO:0000313" key="9">
    <source>
        <dbReference type="Proteomes" id="UP001151518"/>
    </source>
</evidence>
<evidence type="ECO:0000256" key="4">
    <source>
        <dbReference type="ARBA" id="ARBA00022691"/>
    </source>
</evidence>
<comment type="caution">
    <text evidence="8">The sequence shown here is derived from an EMBL/GenBank/DDBJ whole genome shotgun (WGS) entry which is preliminary data.</text>
</comment>
<dbReference type="NCBIfam" id="TIGR00536">
    <property type="entry name" value="hemK_fam"/>
    <property type="match status" value="1"/>
</dbReference>
<evidence type="ECO:0000259" key="7">
    <source>
        <dbReference type="Pfam" id="PF05175"/>
    </source>
</evidence>
<name>A0A9W8G3F7_9FUNG</name>
<dbReference type="Gene3D" id="3.40.50.150">
    <property type="entry name" value="Vaccinia Virus protein VP39"/>
    <property type="match status" value="1"/>
</dbReference>
<dbReference type="PANTHER" id="PTHR18895">
    <property type="entry name" value="HEMK METHYLTRANSFERASE"/>
    <property type="match status" value="1"/>
</dbReference>
<dbReference type="EC" id="2.1.1.297" evidence="1"/>
<dbReference type="PROSITE" id="PS50889">
    <property type="entry name" value="S4"/>
    <property type="match status" value="1"/>
</dbReference>
<evidence type="ECO:0000256" key="5">
    <source>
        <dbReference type="ARBA" id="ARBA00048391"/>
    </source>
</evidence>
<dbReference type="Pfam" id="PF05175">
    <property type="entry name" value="MTS"/>
    <property type="match status" value="1"/>
</dbReference>
<dbReference type="EMBL" id="JANBTW010000145">
    <property type="protein sequence ID" value="KAJ2669599.1"/>
    <property type="molecule type" value="Genomic_DNA"/>
</dbReference>
<evidence type="ECO:0000256" key="3">
    <source>
        <dbReference type="ARBA" id="ARBA00022679"/>
    </source>
</evidence>
<gene>
    <name evidence="8" type="ORF">GGI25_006093</name>
</gene>
<sequence length="607" mass="66820">MPEIAAVGPILLAKEKIVDSNSSGTKLRNYLVREFRQELFIRADVIAALRQKRVHVNGSIVLDSYLLKEGDHVQVEVDAAQVIKSRLHSLDVKLKYAEDGLAILAKAPGVSRPDIEWAAPALLLISQVNSNVSGFNATDIRPWIAVNEVEKSVRSLIILVDSEKRRNTVAKNIASGQVSFGLCALCHGSAAQSKFDNISTECIAAKVNMAIDNNTNKLDTWLSYNRLPADIFDSVKIKIDIVINSSSVGNLSMVHGTVSRANKPSLVLRRSMFELGNPVVGSQNYSQPLSNHRDKGTLLAIVRVELPSLADISKRIVVSEGVPSKLLAVCERESKFHRLRQEKAHAEIEQFRSTDNPLTTDDDSTELGVELIEGKPAAYISGLKQFCSYTFNVTPDTLIPRASTEVLAQAVLKYLDSESSNGLLTKRFMDLGTGSGCILLSVLLQTCHVQGIGIDISKPALEVSRRNCELHGMLDRTILLQSSFKTFTLDPQVLSYGPYDFIACNPPYISTKKASQMRATIEHEPHLALIAQDGGYQAYRDICKSLEANLSILRPSACIGFEIGKNMEKGVRRIFCRWQEVGAFNDAHGFLRVIIFQRPSSIASNAF</sequence>
<comment type="catalytic activity">
    <reaction evidence="5">
        <text>L-glutaminyl-[peptide chain release factor] + S-adenosyl-L-methionine = N(5)-methyl-L-glutaminyl-[peptide chain release factor] + S-adenosyl-L-homocysteine + H(+)</text>
        <dbReference type="Rhea" id="RHEA:42896"/>
        <dbReference type="Rhea" id="RHEA-COMP:10271"/>
        <dbReference type="Rhea" id="RHEA-COMP:10272"/>
        <dbReference type="ChEBI" id="CHEBI:15378"/>
        <dbReference type="ChEBI" id="CHEBI:30011"/>
        <dbReference type="ChEBI" id="CHEBI:57856"/>
        <dbReference type="ChEBI" id="CHEBI:59789"/>
        <dbReference type="ChEBI" id="CHEBI:61891"/>
        <dbReference type="EC" id="2.1.1.297"/>
    </reaction>
</comment>
<dbReference type="AlphaFoldDB" id="A0A9W8G3F7"/>
<dbReference type="InterPro" id="IPR007848">
    <property type="entry name" value="Small_mtfrase_dom"/>
</dbReference>
<dbReference type="OrthoDB" id="269872at2759"/>
<reference evidence="8" key="1">
    <citation type="submission" date="2022-07" db="EMBL/GenBank/DDBJ databases">
        <title>Phylogenomic reconstructions and comparative analyses of Kickxellomycotina fungi.</title>
        <authorList>
            <person name="Reynolds N.K."/>
            <person name="Stajich J.E."/>
            <person name="Barry K."/>
            <person name="Grigoriev I.V."/>
            <person name="Crous P."/>
            <person name="Smith M.E."/>
        </authorList>
    </citation>
    <scope>NUCLEOTIDE SEQUENCE</scope>
    <source>
        <strain evidence="8">NRRL 3115</strain>
    </source>
</reference>
<dbReference type="PROSITE" id="PS00092">
    <property type="entry name" value="N6_MTASE"/>
    <property type="match status" value="1"/>
</dbReference>
<keyword evidence="2" id="KW-0489">Methyltransferase</keyword>